<dbReference type="SUPFAM" id="SSF56219">
    <property type="entry name" value="DNase I-like"/>
    <property type="match status" value="1"/>
</dbReference>
<dbReference type="AlphaFoldDB" id="A0AAW1JDK2"/>
<proteinExistence type="predicted"/>
<dbReference type="EMBL" id="JASPKY010000423">
    <property type="protein sequence ID" value="KAK9701058.1"/>
    <property type="molecule type" value="Genomic_DNA"/>
</dbReference>
<reference evidence="1 2" key="1">
    <citation type="journal article" date="2024" name="BMC Genomics">
        <title>De novo assembly and annotation of Popillia japonica's genome with initial clues to its potential as an invasive pest.</title>
        <authorList>
            <person name="Cucini C."/>
            <person name="Boschi S."/>
            <person name="Funari R."/>
            <person name="Cardaioli E."/>
            <person name="Iannotti N."/>
            <person name="Marturano G."/>
            <person name="Paoli F."/>
            <person name="Bruttini M."/>
            <person name="Carapelli A."/>
            <person name="Frati F."/>
            <person name="Nardi F."/>
        </authorList>
    </citation>
    <scope>NUCLEOTIDE SEQUENCE [LARGE SCALE GENOMIC DNA]</scope>
    <source>
        <strain evidence="1">DMR45628</strain>
    </source>
</reference>
<name>A0AAW1JDK2_POPJA</name>
<organism evidence="1 2">
    <name type="scientific">Popillia japonica</name>
    <name type="common">Japanese beetle</name>
    <dbReference type="NCBI Taxonomy" id="7064"/>
    <lineage>
        <taxon>Eukaryota</taxon>
        <taxon>Metazoa</taxon>
        <taxon>Ecdysozoa</taxon>
        <taxon>Arthropoda</taxon>
        <taxon>Hexapoda</taxon>
        <taxon>Insecta</taxon>
        <taxon>Pterygota</taxon>
        <taxon>Neoptera</taxon>
        <taxon>Endopterygota</taxon>
        <taxon>Coleoptera</taxon>
        <taxon>Polyphaga</taxon>
        <taxon>Scarabaeiformia</taxon>
        <taxon>Scarabaeidae</taxon>
        <taxon>Rutelinae</taxon>
        <taxon>Popillia</taxon>
    </lineage>
</organism>
<dbReference type="Proteomes" id="UP001458880">
    <property type="component" value="Unassembled WGS sequence"/>
</dbReference>
<dbReference type="InterPro" id="IPR036691">
    <property type="entry name" value="Endo/exonu/phosph_ase_sf"/>
</dbReference>
<sequence length="217" mass="24399">MPYNERVWQGAVQLPLPHPDLCASLPKHGSWGCRTTNGYGRGLFNYLSPIPISVHPPATLTFYRPGVRPDILDIALAKNIPVTMDVQTVTELSSDHDPIFISLGAEPEAADGPLVRKINWGSFERIIGARNFRTREDIRDAATLESAACGLAEIIVESLDEAASYGTVARDRWLPQTIRQLLQEKRRAKKRALETSERVRIFGMPRHWRVPPVDWPK</sequence>
<evidence type="ECO:0008006" key="3">
    <source>
        <dbReference type="Google" id="ProtNLM"/>
    </source>
</evidence>
<gene>
    <name evidence="1" type="ORF">QE152_g30844</name>
</gene>
<evidence type="ECO:0000313" key="1">
    <source>
        <dbReference type="EMBL" id="KAK9701058.1"/>
    </source>
</evidence>
<accession>A0AAW1JDK2</accession>
<comment type="caution">
    <text evidence="1">The sequence shown here is derived from an EMBL/GenBank/DDBJ whole genome shotgun (WGS) entry which is preliminary data.</text>
</comment>
<keyword evidence="2" id="KW-1185">Reference proteome</keyword>
<evidence type="ECO:0000313" key="2">
    <source>
        <dbReference type="Proteomes" id="UP001458880"/>
    </source>
</evidence>
<protein>
    <recommendedName>
        <fullName evidence="3">Endonuclease/exonuclease/phosphatase domain-containing protein</fullName>
    </recommendedName>
</protein>